<dbReference type="OrthoDB" id="9775346at2"/>
<dbReference type="InterPro" id="IPR016024">
    <property type="entry name" value="ARM-type_fold"/>
</dbReference>
<dbReference type="RefSeq" id="WP_031139527.1">
    <property type="nucleotide sequence ID" value="NZ_BNEE01000006.1"/>
</dbReference>
<dbReference type="InterPro" id="IPR014825">
    <property type="entry name" value="DNA_alkylation"/>
</dbReference>
<dbReference type="AlphaFoldDB" id="A0A919H1P5"/>
<dbReference type="Pfam" id="PF08713">
    <property type="entry name" value="DNA_alkylation"/>
    <property type="match status" value="1"/>
</dbReference>
<proteinExistence type="predicted"/>
<protein>
    <submittedName>
        <fullName evidence="1">DNA alkylation repair protein</fullName>
    </submittedName>
</protein>
<dbReference type="PANTHER" id="PTHR34070:SF1">
    <property type="entry name" value="DNA ALKYLATION REPAIR PROTEIN"/>
    <property type="match status" value="1"/>
</dbReference>
<dbReference type="SUPFAM" id="SSF48371">
    <property type="entry name" value="ARM repeat"/>
    <property type="match status" value="1"/>
</dbReference>
<gene>
    <name evidence="1" type="ORF">Sxan_24370</name>
</gene>
<organism evidence="1 2">
    <name type="scientific">Streptomyces xanthophaeus</name>
    <dbReference type="NCBI Taxonomy" id="67385"/>
    <lineage>
        <taxon>Bacteria</taxon>
        <taxon>Bacillati</taxon>
        <taxon>Actinomycetota</taxon>
        <taxon>Actinomycetes</taxon>
        <taxon>Kitasatosporales</taxon>
        <taxon>Streptomycetaceae</taxon>
        <taxon>Streptomyces</taxon>
    </lineage>
</organism>
<sequence length="238" mass="26465">MAADGTAPGPPVEELRAALRALADPLKAEQQRAYLHSDLTHLGVRVPDLRCCVTATRRKLGPRPGPEVLTLAQDLWSSSRAEPVYEYRWAAVELLVQYAGALDAADLQRGVEPLLRECRTWALVDPLAVHCAGAVARRDPGAGAVLDRWIGDPDFWLRRAALLALLPGIRADHPDSARLLRYADALVDEREFFLRKALGWALREASIRDPHLVTQWLDRHGPRVAPLTRREALRRLPG</sequence>
<keyword evidence="2" id="KW-1185">Reference proteome</keyword>
<dbReference type="Proteomes" id="UP000600026">
    <property type="component" value="Unassembled WGS sequence"/>
</dbReference>
<comment type="caution">
    <text evidence="1">The sequence shown here is derived from an EMBL/GenBank/DDBJ whole genome shotgun (WGS) entry which is preliminary data.</text>
</comment>
<dbReference type="EMBL" id="BNEE01000006">
    <property type="protein sequence ID" value="GHI85073.1"/>
    <property type="molecule type" value="Genomic_DNA"/>
</dbReference>
<accession>A0A919H1P5</accession>
<name>A0A919H1P5_9ACTN</name>
<evidence type="ECO:0000313" key="1">
    <source>
        <dbReference type="EMBL" id="GHI85073.1"/>
    </source>
</evidence>
<reference evidence="1" key="1">
    <citation type="submission" date="2020-09" db="EMBL/GenBank/DDBJ databases">
        <title>Whole genome shotgun sequence of Streptomyces xanthophaeus NBRC 12829.</title>
        <authorList>
            <person name="Komaki H."/>
            <person name="Tamura T."/>
        </authorList>
    </citation>
    <scope>NUCLEOTIDE SEQUENCE</scope>
    <source>
        <strain evidence="1">NBRC 12829</strain>
    </source>
</reference>
<dbReference type="PANTHER" id="PTHR34070">
    <property type="entry name" value="ARMADILLO-TYPE FOLD"/>
    <property type="match status" value="1"/>
</dbReference>
<dbReference type="Gene3D" id="1.25.10.90">
    <property type="match status" value="1"/>
</dbReference>
<evidence type="ECO:0000313" key="2">
    <source>
        <dbReference type="Proteomes" id="UP000600026"/>
    </source>
</evidence>